<evidence type="ECO:0000259" key="5">
    <source>
        <dbReference type="Pfam" id="PF13657"/>
    </source>
</evidence>
<dbReference type="PANTHER" id="PTHR37419">
    <property type="entry name" value="SERINE/THREONINE-PROTEIN KINASE TOXIN HIPA"/>
    <property type="match status" value="1"/>
</dbReference>
<dbReference type="Pfam" id="PF07804">
    <property type="entry name" value="HipA_C"/>
    <property type="match status" value="1"/>
</dbReference>
<keyword evidence="2" id="KW-0808">Transferase</keyword>
<dbReference type="GO" id="GO:0004674">
    <property type="term" value="F:protein serine/threonine kinase activity"/>
    <property type="evidence" value="ECO:0007669"/>
    <property type="project" value="TreeGrafter"/>
</dbReference>
<dbReference type="EMBL" id="VITO01000003">
    <property type="protein sequence ID" value="TWB29659.1"/>
    <property type="molecule type" value="Genomic_DNA"/>
</dbReference>
<dbReference type="InterPro" id="IPR052028">
    <property type="entry name" value="HipA_Ser/Thr_kinase"/>
</dbReference>
<evidence type="ECO:0000256" key="1">
    <source>
        <dbReference type="ARBA" id="ARBA00010164"/>
    </source>
</evidence>
<evidence type="ECO:0000256" key="2">
    <source>
        <dbReference type="ARBA" id="ARBA00022679"/>
    </source>
</evidence>
<keyword evidence="3 6" id="KW-0418">Kinase</keyword>
<evidence type="ECO:0000313" key="6">
    <source>
        <dbReference type="EMBL" id="TWB29659.1"/>
    </source>
</evidence>
<dbReference type="Proteomes" id="UP000316545">
    <property type="component" value="Unassembled WGS sequence"/>
</dbReference>
<dbReference type="InterPro" id="IPR017508">
    <property type="entry name" value="HipA_N1"/>
</dbReference>
<comment type="caution">
    <text evidence="6">The sequence shown here is derived from an EMBL/GenBank/DDBJ whole genome shotgun (WGS) entry which is preliminary data.</text>
</comment>
<dbReference type="AlphaFoldDB" id="A0A560G714"/>
<dbReference type="PANTHER" id="PTHR37419:SF1">
    <property type="entry name" value="SERINE_THREONINE-PROTEIN KINASE TOXIN HIPA"/>
    <property type="match status" value="1"/>
</dbReference>
<dbReference type="Pfam" id="PF13657">
    <property type="entry name" value="Couple_hipA"/>
    <property type="match status" value="1"/>
</dbReference>
<protein>
    <submittedName>
        <fullName evidence="6">Serine/threonine-protein kinase HipA</fullName>
    </submittedName>
</protein>
<dbReference type="RefSeq" id="WP_145615837.1">
    <property type="nucleotide sequence ID" value="NZ_VITO01000003.1"/>
</dbReference>
<dbReference type="Gene3D" id="1.10.1070.20">
    <property type="match status" value="1"/>
</dbReference>
<keyword evidence="7" id="KW-1185">Reference proteome</keyword>
<sequence length="392" mass="43109">MSQKLRSAKVSFKGQEAGLLEETTAGGTRFLYHNGWTETIACCLPVLRREHEWARGMHPFFQHLGAEGWLRERQARAGHVADQDDFGLLLRFGADCIGAVGVLPSVDMQFPPLEANEVPNPGRTVSGVQRKMLVVRDEGAHGYRPAGASGPAPYIAKFNSTDIATLVRNENLSLKWVRALLGEDEVINPTVAEVSEGNGTALVVKRFDRTEDGRKLRAEDFAQILCKPRGADFGGKYDASYEEVAGVIRKYSARPAIDLLRFYRRLVAFVLVSNADAHLKNFTLLETPEGLRLSPVYDVVNVGVYPQFSQQLALSIAGNFVSLESVNQRLLAAFGEHIGLKKAAISGVSRDLKKAAIKAAGILPNPDDESRDPFGMSYRESVRNACLRLLEE</sequence>
<proteinExistence type="inferred from homology"/>
<organism evidence="6 7">
    <name type="scientific">Nitrospirillum amazonense</name>
    <dbReference type="NCBI Taxonomy" id="28077"/>
    <lineage>
        <taxon>Bacteria</taxon>
        <taxon>Pseudomonadati</taxon>
        <taxon>Pseudomonadota</taxon>
        <taxon>Alphaproteobacteria</taxon>
        <taxon>Rhodospirillales</taxon>
        <taxon>Azospirillaceae</taxon>
        <taxon>Nitrospirillum</taxon>
    </lineage>
</organism>
<feature type="domain" description="HipA N-terminal subdomain 1" evidence="5">
    <location>
        <begin position="9"/>
        <end position="102"/>
    </location>
</feature>
<dbReference type="InterPro" id="IPR012893">
    <property type="entry name" value="HipA-like_C"/>
</dbReference>
<evidence type="ECO:0000256" key="3">
    <source>
        <dbReference type="ARBA" id="ARBA00022777"/>
    </source>
</evidence>
<evidence type="ECO:0000313" key="7">
    <source>
        <dbReference type="Proteomes" id="UP000316545"/>
    </source>
</evidence>
<reference evidence="6 7" key="1">
    <citation type="submission" date="2019-06" db="EMBL/GenBank/DDBJ databases">
        <title>Genomic Encyclopedia of Type Strains, Phase IV (KMG-V): Genome sequencing to study the core and pangenomes of soil and plant-associated prokaryotes.</title>
        <authorList>
            <person name="Whitman W."/>
        </authorList>
    </citation>
    <scope>NUCLEOTIDE SEQUENCE [LARGE SCALE GENOMIC DNA]</scope>
    <source>
        <strain evidence="6 7">BR 11865</strain>
    </source>
</reference>
<name>A0A560G714_9PROT</name>
<comment type="similarity">
    <text evidence="1">Belongs to the HipA Ser/Thr kinase family.</text>
</comment>
<dbReference type="GO" id="GO:0005829">
    <property type="term" value="C:cytosol"/>
    <property type="evidence" value="ECO:0007669"/>
    <property type="project" value="TreeGrafter"/>
</dbReference>
<accession>A0A560G714</accession>
<dbReference type="NCBIfam" id="TIGR03071">
    <property type="entry name" value="couple_hipA"/>
    <property type="match status" value="1"/>
</dbReference>
<gene>
    <name evidence="6" type="ORF">FBZ88_10382</name>
</gene>
<feature type="domain" description="HipA-like C-terminal" evidence="4">
    <location>
        <begin position="125"/>
        <end position="356"/>
    </location>
</feature>
<evidence type="ECO:0000259" key="4">
    <source>
        <dbReference type="Pfam" id="PF07804"/>
    </source>
</evidence>